<organism evidence="2 3">
    <name type="scientific">Stentor coeruleus</name>
    <dbReference type="NCBI Taxonomy" id="5963"/>
    <lineage>
        <taxon>Eukaryota</taxon>
        <taxon>Sar</taxon>
        <taxon>Alveolata</taxon>
        <taxon>Ciliophora</taxon>
        <taxon>Postciliodesmatophora</taxon>
        <taxon>Heterotrichea</taxon>
        <taxon>Heterotrichida</taxon>
        <taxon>Stentoridae</taxon>
        <taxon>Stentor</taxon>
    </lineage>
</organism>
<proteinExistence type="predicted"/>
<evidence type="ECO:0000256" key="1">
    <source>
        <dbReference type="SAM" id="Coils"/>
    </source>
</evidence>
<feature type="coiled-coil region" evidence="1">
    <location>
        <begin position="101"/>
        <end position="136"/>
    </location>
</feature>
<comment type="caution">
    <text evidence="2">The sequence shown here is derived from an EMBL/GenBank/DDBJ whole genome shotgun (WGS) entry which is preliminary data.</text>
</comment>
<gene>
    <name evidence="2" type="ORF">SteCoe_23839</name>
</gene>
<reference evidence="2 3" key="1">
    <citation type="submission" date="2016-11" db="EMBL/GenBank/DDBJ databases">
        <title>The macronuclear genome of Stentor coeruleus: a giant cell with tiny introns.</title>
        <authorList>
            <person name="Slabodnick M."/>
            <person name="Ruby J.G."/>
            <person name="Reiff S.B."/>
            <person name="Swart E.C."/>
            <person name="Gosai S."/>
            <person name="Prabakaran S."/>
            <person name="Witkowska E."/>
            <person name="Larue G.E."/>
            <person name="Fisher S."/>
            <person name="Freeman R.M."/>
            <person name="Gunawardena J."/>
            <person name="Chu W."/>
            <person name="Stover N.A."/>
            <person name="Gregory B.D."/>
            <person name="Nowacki M."/>
            <person name="Derisi J."/>
            <person name="Roy S.W."/>
            <person name="Marshall W.F."/>
            <person name="Sood P."/>
        </authorList>
    </citation>
    <scope>NUCLEOTIDE SEQUENCE [LARGE SCALE GENOMIC DNA]</scope>
    <source>
        <strain evidence="2">WM001</strain>
    </source>
</reference>
<accession>A0A1R2BJE3</accession>
<evidence type="ECO:0000313" key="3">
    <source>
        <dbReference type="Proteomes" id="UP000187209"/>
    </source>
</evidence>
<dbReference type="Proteomes" id="UP000187209">
    <property type="component" value="Unassembled WGS sequence"/>
</dbReference>
<dbReference type="EMBL" id="MPUH01000614">
    <property type="protein sequence ID" value="OMJ76725.1"/>
    <property type="molecule type" value="Genomic_DNA"/>
</dbReference>
<evidence type="ECO:0000313" key="2">
    <source>
        <dbReference type="EMBL" id="OMJ76725.1"/>
    </source>
</evidence>
<keyword evidence="1" id="KW-0175">Coiled coil</keyword>
<dbReference type="AlphaFoldDB" id="A0A1R2BJE3"/>
<sequence>MVSIITGRKQFNINKNLESGAGLYNSPSYSKARFSPDLQIVPRDTSSNLDHIQNLKYILNEKEHQLTFIKENLQRPSQKLAYSPIYKDIISQSAYESKSCVDIYKNHYKELENQLKDKERKKIDEILNKQREIKARLHQMITLRDIEIKERKQNIFRVKEYRKHLDFQQKFNEVYDRNKISRSVTPAKYENFEKDSFEDYRKNYPS</sequence>
<name>A0A1R2BJE3_9CILI</name>
<keyword evidence="3" id="KW-1185">Reference proteome</keyword>
<protein>
    <submittedName>
        <fullName evidence="2">Uncharacterized protein</fullName>
    </submittedName>
</protein>